<dbReference type="Gene3D" id="1.25.40.10">
    <property type="entry name" value="Tetratricopeptide repeat domain"/>
    <property type="match status" value="1"/>
</dbReference>
<name>A0A177T6M7_9BASI</name>
<dbReference type="EMBL" id="LWDF02000372">
    <property type="protein sequence ID" value="KAE8249722.1"/>
    <property type="molecule type" value="Genomic_DNA"/>
</dbReference>
<keyword evidence="2" id="KW-1185">Reference proteome</keyword>
<evidence type="ECO:0000313" key="1">
    <source>
        <dbReference type="EMBL" id="KAE8249722.1"/>
    </source>
</evidence>
<proteinExistence type="predicted"/>
<reference evidence="1" key="1">
    <citation type="submission" date="2016-04" db="EMBL/GenBank/DDBJ databases">
        <authorList>
            <person name="Nguyen H.D."/>
            <person name="Samba Siva P."/>
            <person name="Cullis J."/>
            <person name="Levesque C.A."/>
            <person name="Hambleton S."/>
        </authorList>
    </citation>
    <scope>NUCLEOTIDE SEQUENCE</scope>
    <source>
        <strain evidence="1">DAOMC 236416</strain>
    </source>
</reference>
<protein>
    <submittedName>
        <fullName evidence="1">Uncharacterized protein</fullName>
    </submittedName>
</protein>
<accession>A0A177T6M7</accession>
<dbReference type="Proteomes" id="UP000077521">
    <property type="component" value="Unassembled WGS sequence"/>
</dbReference>
<dbReference type="InterPro" id="IPR011990">
    <property type="entry name" value="TPR-like_helical_dom_sf"/>
</dbReference>
<organism evidence="1 2">
    <name type="scientific">Tilletia indica</name>
    <dbReference type="NCBI Taxonomy" id="43049"/>
    <lineage>
        <taxon>Eukaryota</taxon>
        <taxon>Fungi</taxon>
        <taxon>Dikarya</taxon>
        <taxon>Basidiomycota</taxon>
        <taxon>Ustilaginomycotina</taxon>
        <taxon>Exobasidiomycetes</taxon>
        <taxon>Tilletiales</taxon>
        <taxon>Tilletiaceae</taxon>
        <taxon>Tilletia</taxon>
    </lineage>
</organism>
<sequence>MPATASVGVLLPPIGDTSGQLSADAFMGAGRDDSKSISDEHLKSCRTGYRLDHELDALANCPEAIQKLFMELQNLTETCGRTIRTGLEAVLSILKASESTSLLRKEGRWFAERMLALLIQVANEDKAAGACDLPGRLSDLWLRGLIHDTARFHYLVFSHKLDSTVERSRSRRRRQREAAMLIQQQKDSILAFKRHFGLNVTVRNLASAPSSEKNVSAASISTIQTMFDRELAEVQERVLHQQERLLASFPDTELLLDLSAFFQAIDYATTQVDHSRSRKRARNSSKLATDQGAAVATTAPSWNHSSIQTKVRSELENDGIRFKDLQQLEAFNDRTRIELQATETVSGSQLGTFSAEDAPLFLQRLCIFSARAALFDQSVFFGELMLVLYREAESREPSLKKKIILANAHGSLSVLLRATSHKFEAVRAAEAGIEILQPFLKSNPELCSGPMAALKTMNAKALVQLRVYDTESQVSILQKAYRTFGEAIGIFQQLAVKAATNLTVKRSLADALLAQASASKLMIQEMLKYQNTLQFECFRFFDGQPRAEQNRFGCGYCEGCEPPDLVHDLIKSFGVNIVKAFVTTVEQSIEVFRVLVARVPHLYEPTLAKSLFLKAELIGMYSSRAADEFAEPVALLQNLSKKFPRYFTSASERAYVGLAQQQRREADLEGAATSYQSALQHLSTLIDQSRDSKASSQRMEYVNRAYKAQIDRTLLCIQLELYDQGWIDANRVLMLLNEEGKGSISMRFLGSVAMRGCCRWLSGHLEDAFDDTEKCFQAIKVEEQDAEGAIEEYGDGAFKFDIAEEKFEYCLAIGWYGAIQSRRGKQEAALECGERAVRALRIRLSDRGAQLPAEFGFDPIRQSLPHFLVLVAGTLLCMGRSEAAWRQVEESLKLNHDARIDGSTVKTALLLKARLLEEKAGPGDFAEAAKVRDEADKIPFQGFLHRMGCSLGRTQRRNSWSA</sequence>
<gene>
    <name evidence="1" type="ORF">A4X13_0g5102</name>
</gene>
<evidence type="ECO:0000313" key="2">
    <source>
        <dbReference type="Proteomes" id="UP000077521"/>
    </source>
</evidence>
<comment type="caution">
    <text evidence="1">The sequence shown here is derived from an EMBL/GenBank/DDBJ whole genome shotgun (WGS) entry which is preliminary data.</text>
</comment>
<reference evidence="1" key="2">
    <citation type="journal article" date="2019" name="IMA Fungus">
        <title>Genome sequencing and comparison of five Tilletia species to identify candidate genes for the detection of regulated species infecting wheat.</title>
        <authorList>
            <person name="Nguyen H.D.T."/>
            <person name="Sultana T."/>
            <person name="Kesanakurti P."/>
            <person name="Hambleton S."/>
        </authorList>
    </citation>
    <scope>NUCLEOTIDE SEQUENCE</scope>
    <source>
        <strain evidence="1">DAOMC 236416</strain>
    </source>
</reference>
<dbReference type="AlphaFoldDB" id="A0A177T6M7"/>